<evidence type="ECO:0000256" key="5">
    <source>
        <dbReference type="ARBA" id="ARBA00023136"/>
    </source>
</evidence>
<dbReference type="PANTHER" id="PTHR24365:SF541">
    <property type="entry name" value="PROTEIN TOLL-RELATED"/>
    <property type="match status" value="1"/>
</dbReference>
<sequence>MGLFIGITGLFYYKYQQQIKVWLFAHQWCLWFVTEEELDKEKLYDAFVSYSHKDQDFVVNELVSKLENGPTPFKLCIHYRDWLAGEWIPANIARSVEDSKRTIVVLSPNFLESVWGRMEFRAAHSQALSEGRARVILILYGDIGPIDNLDSELKAYISMNTYVKWGDPWFWDKLKYALPHRAKLSKKTSTIGRKIFENHQLCISNGDKKELMYPIGIPETPPNTTPPADTFKTFVCDKKLEEQLPSNEFPQESCKLNGTIILTAEHLIKHGPTIDNTECVV</sequence>
<evidence type="ECO:0000256" key="2">
    <source>
        <dbReference type="ARBA" id="ARBA00022692"/>
    </source>
</evidence>
<dbReference type="GO" id="GO:0007165">
    <property type="term" value="P:signal transduction"/>
    <property type="evidence" value="ECO:0007669"/>
    <property type="project" value="InterPro"/>
</dbReference>
<name>E2ACP4_CAMFO</name>
<dbReference type="Pfam" id="PF13676">
    <property type="entry name" value="TIR_2"/>
    <property type="match status" value="1"/>
</dbReference>
<dbReference type="InterPro" id="IPR000157">
    <property type="entry name" value="TIR_dom"/>
</dbReference>
<dbReference type="STRING" id="104421.E2ACP4"/>
<dbReference type="Proteomes" id="UP000000311">
    <property type="component" value="Unassembled WGS sequence"/>
</dbReference>
<keyword evidence="4" id="KW-1133">Transmembrane helix</keyword>
<dbReference type="OMA" id="CCITEEK"/>
<dbReference type="GO" id="GO:0038023">
    <property type="term" value="F:signaling receptor activity"/>
    <property type="evidence" value="ECO:0007669"/>
    <property type="project" value="TreeGrafter"/>
</dbReference>
<dbReference type="GO" id="GO:0045087">
    <property type="term" value="P:innate immune response"/>
    <property type="evidence" value="ECO:0007669"/>
    <property type="project" value="TreeGrafter"/>
</dbReference>
<dbReference type="FunFam" id="3.40.50.10140:FF:000020">
    <property type="entry name" value="Blast:Protein toll"/>
    <property type="match status" value="1"/>
</dbReference>
<dbReference type="OrthoDB" id="1421090at2759"/>
<dbReference type="InterPro" id="IPR035897">
    <property type="entry name" value="Toll_tir_struct_dom_sf"/>
</dbReference>
<evidence type="ECO:0000256" key="1">
    <source>
        <dbReference type="ARBA" id="ARBA00004370"/>
    </source>
</evidence>
<keyword evidence="3" id="KW-0732">Signal</keyword>
<organism evidence="8">
    <name type="scientific">Camponotus floridanus</name>
    <name type="common">Florida carpenter ant</name>
    <dbReference type="NCBI Taxonomy" id="104421"/>
    <lineage>
        <taxon>Eukaryota</taxon>
        <taxon>Metazoa</taxon>
        <taxon>Ecdysozoa</taxon>
        <taxon>Arthropoda</taxon>
        <taxon>Hexapoda</taxon>
        <taxon>Insecta</taxon>
        <taxon>Pterygota</taxon>
        <taxon>Neoptera</taxon>
        <taxon>Endopterygota</taxon>
        <taxon>Hymenoptera</taxon>
        <taxon>Apocrita</taxon>
        <taxon>Aculeata</taxon>
        <taxon>Formicoidea</taxon>
        <taxon>Formicidae</taxon>
        <taxon>Formicinae</taxon>
        <taxon>Camponotus</taxon>
    </lineage>
</organism>
<proteinExistence type="predicted"/>
<evidence type="ECO:0000256" key="4">
    <source>
        <dbReference type="ARBA" id="ARBA00022989"/>
    </source>
</evidence>
<dbReference type="PANTHER" id="PTHR24365">
    <property type="entry name" value="TOLL-LIKE RECEPTOR"/>
    <property type="match status" value="1"/>
</dbReference>
<accession>E2ACP4</accession>
<protein>
    <submittedName>
        <fullName evidence="7">Protein toll</fullName>
    </submittedName>
</protein>
<keyword evidence="8" id="KW-1185">Reference proteome</keyword>
<dbReference type="AlphaFoldDB" id="E2ACP4"/>
<dbReference type="EMBL" id="GL438568">
    <property type="protein sequence ID" value="EFN68788.1"/>
    <property type="molecule type" value="Genomic_DNA"/>
</dbReference>
<dbReference type="Gene3D" id="3.40.50.10140">
    <property type="entry name" value="Toll/interleukin-1 receptor homology (TIR) domain"/>
    <property type="match status" value="1"/>
</dbReference>
<keyword evidence="2" id="KW-0812">Transmembrane</keyword>
<keyword evidence="5" id="KW-0472">Membrane</keyword>
<dbReference type="PROSITE" id="PS50104">
    <property type="entry name" value="TIR"/>
    <property type="match status" value="1"/>
</dbReference>
<evidence type="ECO:0000313" key="8">
    <source>
        <dbReference type="Proteomes" id="UP000000311"/>
    </source>
</evidence>
<dbReference type="GO" id="GO:0005886">
    <property type="term" value="C:plasma membrane"/>
    <property type="evidence" value="ECO:0007669"/>
    <property type="project" value="TreeGrafter"/>
</dbReference>
<dbReference type="PRINTS" id="PR01537">
    <property type="entry name" value="INTRLKN1R1F"/>
</dbReference>
<dbReference type="InParanoid" id="E2ACP4"/>
<evidence type="ECO:0000259" key="6">
    <source>
        <dbReference type="PROSITE" id="PS50104"/>
    </source>
</evidence>
<dbReference type="SUPFAM" id="SSF52200">
    <property type="entry name" value="Toll/Interleukin receptor TIR domain"/>
    <property type="match status" value="1"/>
</dbReference>
<comment type="subcellular location">
    <subcellularLocation>
        <location evidence="1">Membrane</location>
    </subcellularLocation>
</comment>
<dbReference type="SMART" id="SM00255">
    <property type="entry name" value="TIR"/>
    <property type="match status" value="1"/>
</dbReference>
<feature type="domain" description="TIR" evidence="6">
    <location>
        <begin position="42"/>
        <end position="178"/>
    </location>
</feature>
<evidence type="ECO:0000256" key="3">
    <source>
        <dbReference type="ARBA" id="ARBA00022729"/>
    </source>
</evidence>
<evidence type="ECO:0000313" key="7">
    <source>
        <dbReference type="EMBL" id="EFN68788.1"/>
    </source>
</evidence>
<gene>
    <name evidence="7" type="ORF">EAG_15868</name>
</gene>
<reference evidence="7 8" key="1">
    <citation type="journal article" date="2010" name="Science">
        <title>Genomic comparison of the ants Camponotus floridanus and Harpegnathos saltator.</title>
        <authorList>
            <person name="Bonasio R."/>
            <person name="Zhang G."/>
            <person name="Ye C."/>
            <person name="Mutti N.S."/>
            <person name="Fang X."/>
            <person name="Qin N."/>
            <person name="Donahue G."/>
            <person name="Yang P."/>
            <person name="Li Q."/>
            <person name="Li C."/>
            <person name="Zhang P."/>
            <person name="Huang Z."/>
            <person name="Berger S.L."/>
            <person name="Reinberg D."/>
            <person name="Wang J."/>
            <person name="Liebig J."/>
        </authorList>
    </citation>
    <scope>NUCLEOTIDE SEQUENCE [LARGE SCALE GENOMIC DNA]</scope>
    <source>
        <strain evidence="8">C129</strain>
    </source>
</reference>